<comment type="caution">
    <text evidence="15">The sequence shown here is derived from an EMBL/GenBank/DDBJ whole genome shotgun (WGS) entry which is preliminary data.</text>
</comment>
<dbReference type="Gene3D" id="3.30.920.20">
    <property type="entry name" value="Gas2-like domain"/>
    <property type="match status" value="1"/>
</dbReference>
<dbReference type="GO" id="GO:0016471">
    <property type="term" value="C:vacuolar proton-transporting V-type ATPase complex"/>
    <property type="evidence" value="ECO:0007669"/>
    <property type="project" value="TreeGrafter"/>
</dbReference>
<evidence type="ECO:0000256" key="5">
    <source>
        <dbReference type="ARBA" id="ARBA00022490"/>
    </source>
</evidence>
<keyword evidence="5" id="KW-0963">Cytoplasm</keyword>
<feature type="coiled-coil region" evidence="11">
    <location>
        <begin position="1137"/>
        <end position="1205"/>
    </location>
</feature>
<dbReference type="GO" id="GO:0051117">
    <property type="term" value="F:ATPase binding"/>
    <property type="evidence" value="ECO:0007669"/>
    <property type="project" value="TreeGrafter"/>
</dbReference>
<keyword evidence="11" id="KW-0175">Coiled coil</keyword>
<evidence type="ECO:0000256" key="13">
    <source>
        <dbReference type="SAM" id="Phobius"/>
    </source>
</evidence>
<dbReference type="PANTHER" id="PTHR11629:SF63">
    <property type="entry name" value="V-TYPE PROTON ATPASE SUBUNIT A"/>
    <property type="match status" value="1"/>
</dbReference>
<evidence type="ECO:0000256" key="7">
    <source>
        <dbReference type="ARBA" id="ARBA00022989"/>
    </source>
</evidence>
<dbReference type="GO" id="GO:0033179">
    <property type="term" value="C:proton-transporting V-type ATPase, V0 domain"/>
    <property type="evidence" value="ECO:0007669"/>
    <property type="project" value="InterPro"/>
</dbReference>
<keyword evidence="10" id="KW-0206">Cytoskeleton</keyword>
<evidence type="ECO:0000256" key="12">
    <source>
        <dbReference type="SAM" id="MobiDB-lite"/>
    </source>
</evidence>
<evidence type="ECO:0000256" key="2">
    <source>
        <dbReference type="ARBA" id="ARBA00004245"/>
    </source>
</evidence>
<evidence type="ECO:0000256" key="6">
    <source>
        <dbReference type="ARBA" id="ARBA00022692"/>
    </source>
</evidence>
<evidence type="ECO:0000256" key="9">
    <source>
        <dbReference type="ARBA" id="ARBA00023136"/>
    </source>
</evidence>
<evidence type="ECO:0000259" key="14">
    <source>
        <dbReference type="PROSITE" id="PS51460"/>
    </source>
</evidence>
<dbReference type="GO" id="GO:0046961">
    <property type="term" value="F:proton-transporting ATPase activity, rotational mechanism"/>
    <property type="evidence" value="ECO:0007669"/>
    <property type="project" value="InterPro"/>
</dbReference>
<dbReference type="PROSITE" id="PS51460">
    <property type="entry name" value="GAR"/>
    <property type="match status" value="1"/>
</dbReference>
<feature type="transmembrane region" description="Helical" evidence="13">
    <location>
        <begin position="466"/>
        <end position="485"/>
    </location>
</feature>
<name>A0AAD1Y716_EUPCR</name>
<feature type="region of interest" description="Disordered" evidence="12">
    <location>
        <begin position="1816"/>
        <end position="1858"/>
    </location>
</feature>
<feature type="domain" description="GAR" evidence="14">
    <location>
        <begin position="1742"/>
        <end position="1814"/>
    </location>
</feature>
<feature type="compositionally biased region" description="Basic and acidic residues" evidence="12">
    <location>
        <begin position="679"/>
        <end position="692"/>
    </location>
</feature>
<feature type="transmembrane region" description="Helical" evidence="13">
    <location>
        <begin position="571"/>
        <end position="591"/>
    </location>
</feature>
<feature type="region of interest" description="Disordered" evidence="12">
    <location>
        <begin position="872"/>
        <end position="911"/>
    </location>
</feature>
<proteinExistence type="inferred from homology"/>
<feature type="region of interest" description="Disordered" evidence="12">
    <location>
        <begin position="671"/>
        <end position="702"/>
    </location>
</feature>
<evidence type="ECO:0000256" key="4">
    <source>
        <dbReference type="ARBA" id="ARBA00022448"/>
    </source>
</evidence>
<dbReference type="InterPro" id="IPR002490">
    <property type="entry name" value="V-ATPase_116kDa_su"/>
</dbReference>
<evidence type="ECO:0000256" key="10">
    <source>
        <dbReference type="ARBA" id="ARBA00023212"/>
    </source>
</evidence>
<sequence>MDFFRSATMDLYEVSIPKDNAWEAMDLFGKLNSLHFVNLNKNEQVFNLTYASRVKRCDEAMRKLSTILESEANRIKLPMYIPSNLDNFRAAVKIQSRLRNRSSQAIFEIIEEDIQKYSKFILDQKENEEGMHNQCLKLIEKRAVMAVASTILKKEINNKKEESEILMREGDNEIEAREELLGEARLNISHIAGTINQSEKERLQRMIFRATRGTALSYFQDIAQPFISYKGDKTYKTVFIIIYQDGEYYTEKLRRILSSFMTNIFEIDSIDINQEAQEASKRIKEFRDIMKKCYGEIKEYLKAVNTLEGTQISKIQLYKLYLAKEKYLYENLNKMKIGRNLFIGLFWLPASEVPSLKEEIIKFTEEGKSKAPQIFLRKNHDQTPPTFIRTNDFTAPFQEITDTYGVPNYKEVNPSYFGIVTFPFLFGVMFGDVGHGALLFLLGAFLCIQVGFLKKSALSSMIPYRYLILLMGIFATFCGACYNDMMSIPIEMSKSCINLDEDGDDIFEEDCVYPFGVDHTWYLASNNLAFLNSLKMKIAVIFGVSQMSLGILMKAMNAIHFRQSLDFFYEFVPQIILLLSLFGFMDFLIIMKWLTPWEDKTNRAPGIIGLMINMFLNFGQVNTETTDPLIGDAGTQQAVCIILLIVALFCVPTMLVVKPLFLRHELKHMHDKSSSSSSSDRELKEYQSSEHEGGEEEEKLQQKPIMNAAEVTQFLDQNKTEENHNFSEICIHQLIETIEFVLGTVSNTASYLRLWALSLAHGQLAHVFFDKLLESFALSGSGNAALLFLLFPVFFSFTFFVLMCMDSMECFLHTLRLHWVEFQNKFFKGNGYKFVPFSFSSIIEAEILKGLAPNIFITNEDVDSDYHKSEIELPPLPERKSEESVKSDKQDNSEIEEEKQPQEEEKEVTKDPKQLLYQDVKNFAKDISINKNNLGDARERLTILMSALKTNSELLAGVHIEDSDPPSILNPSYDYLASFDDYSNTQKELNSDISNIEVFITKISNLQKEKELLQDYSEEELQDMIGKVETTTEDISEINKKLEQMSIEQGAKISNLEAFLDEARTEQFARCDFTENIEVNTEIESKDKFCQNLLTKIQNIVDNHPEEMSDTRGDVLNDIIAKIPGWEERYQTNIESRTSLLEAINNLKSKVSEHQDKTLNMNIIREIISHKEENLDENNQALDDIEKLINEIKILELEFTECEEKDQVRKAILDDLLPKVSNLADNYGAYPDCYETRMHDLEKLRETLEMMTDHEDYPEDQESIVDLKNRVSESIAKIEEINDNIESSKELIEDILNEEEYSLSNEIPFLESKLHNVNKVLKKLTSGLEVLDQIEATTTSYREELDDAHIDRNNKTKNADFCTFRDELASLKGKYEMVFTRVEQEKEDPRLNDNHREIISEVETILQDTNDKISELSIKQEEDEKLLGEIIEIVDNTELKTTDYDVLKNLISLIEQVKVSEVDALGPVNKLSADLDNAILSLDKIDYAQENDPKYALLDQLTLSTDELLKSIRFMKSVFDSTEGYTSSQEEDSQYDRISADLGELIVRLIEINEKVDDFKSSGDVENINEFLGEQDLELQQIQEALFNHSLVLQSIPWGEKLGRRIEELKEEQGDVEVMVEEGRKIQKKLEKMKDKASKNEEANEEILEKIEYHLELVTTNLQELEDKKEDMDSIEEDIKEFDEILSNRNNNDFKEITNLLKKNKEIKEKIEHIDATMDNLDAEIDNVAPFIAENKKLIKKKYKVKKGDELDEAIASFVNNSDIDVPIKRTDDGKYMIGDKKISATLRNGKLLIRVGGGYQTLQEYMETIGEAKLRRHARKAKREKRKNRKSERKPRVLNKTGGTDVVGSADLMKSWE</sequence>
<comment type="subcellular location">
    <subcellularLocation>
        <location evidence="2">Cytoplasm</location>
        <location evidence="2">Cytoskeleton</location>
    </subcellularLocation>
    <subcellularLocation>
        <location evidence="1">Membrane</location>
        <topology evidence="1">Multi-pass membrane protein</topology>
    </subcellularLocation>
</comment>
<dbReference type="Pfam" id="PF01496">
    <property type="entry name" value="V_ATPase_I"/>
    <property type="match status" value="1"/>
</dbReference>
<keyword evidence="6 13" id="KW-0812">Transmembrane</keyword>
<dbReference type="PANTHER" id="PTHR11629">
    <property type="entry name" value="VACUOLAR PROTON ATPASES"/>
    <property type="match status" value="1"/>
</dbReference>
<dbReference type="EMBL" id="CAMPGE010026372">
    <property type="protein sequence ID" value="CAI2384062.1"/>
    <property type="molecule type" value="Genomic_DNA"/>
</dbReference>
<feature type="compositionally biased region" description="Basic residues" evidence="12">
    <location>
        <begin position="1816"/>
        <end position="1838"/>
    </location>
</feature>
<evidence type="ECO:0000256" key="11">
    <source>
        <dbReference type="SAM" id="Coils"/>
    </source>
</evidence>
<evidence type="ECO:0000313" key="16">
    <source>
        <dbReference type="Proteomes" id="UP001295684"/>
    </source>
</evidence>
<evidence type="ECO:0000256" key="1">
    <source>
        <dbReference type="ARBA" id="ARBA00004141"/>
    </source>
</evidence>
<organism evidence="15 16">
    <name type="scientific">Euplotes crassus</name>
    <dbReference type="NCBI Taxonomy" id="5936"/>
    <lineage>
        <taxon>Eukaryota</taxon>
        <taxon>Sar</taxon>
        <taxon>Alveolata</taxon>
        <taxon>Ciliophora</taxon>
        <taxon>Intramacronucleata</taxon>
        <taxon>Spirotrichea</taxon>
        <taxon>Hypotrichia</taxon>
        <taxon>Euplotida</taxon>
        <taxon>Euplotidae</taxon>
        <taxon>Moneuplotes</taxon>
    </lineage>
</organism>
<keyword evidence="9 13" id="KW-0472">Membrane</keyword>
<keyword evidence="7 13" id="KW-1133">Transmembrane helix</keyword>
<gene>
    <name evidence="15" type="ORF">ECRASSUSDP1_LOCUS25582</name>
</gene>
<accession>A0AAD1Y716</accession>
<keyword evidence="4" id="KW-0813">Transport</keyword>
<feature type="coiled-coil region" evidence="11">
    <location>
        <begin position="1626"/>
        <end position="1724"/>
    </location>
</feature>
<dbReference type="Pfam" id="PF02187">
    <property type="entry name" value="GAS2"/>
    <property type="match status" value="1"/>
</dbReference>
<dbReference type="InterPro" id="IPR003108">
    <property type="entry name" value="GAR_dom"/>
</dbReference>
<dbReference type="Proteomes" id="UP001295684">
    <property type="component" value="Unassembled WGS sequence"/>
</dbReference>
<keyword evidence="8" id="KW-0406">Ion transport</keyword>
<dbReference type="SUPFAM" id="SSF143575">
    <property type="entry name" value="GAS2 domain-like"/>
    <property type="match status" value="1"/>
</dbReference>
<evidence type="ECO:0000256" key="8">
    <source>
        <dbReference type="ARBA" id="ARBA00023065"/>
    </source>
</evidence>
<feature type="coiled-coil region" evidence="11">
    <location>
        <begin position="1264"/>
        <end position="1298"/>
    </location>
</feature>
<dbReference type="GO" id="GO:0005856">
    <property type="term" value="C:cytoskeleton"/>
    <property type="evidence" value="ECO:0007669"/>
    <property type="project" value="UniProtKB-SubCell"/>
</dbReference>
<comment type="similarity">
    <text evidence="3">Belongs to the V-ATPase 116 kDa subunit family.</text>
</comment>
<feature type="transmembrane region" description="Helical" evidence="13">
    <location>
        <begin position="538"/>
        <end position="559"/>
    </location>
</feature>
<dbReference type="GO" id="GO:0008017">
    <property type="term" value="F:microtubule binding"/>
    <property type="evidence" value="ECO:0007669"/>
    <property type="project" value="InterPro"/>
</dbReference>
<evidence type="ECO:0000256" key="3">
    <source>
        <dbReference type="ARBA" id="ARBA00009904"/>
    </source>
</evidence>
<keyword evidence="16" id="KW-1185">Reference proteome</keyword>
<dbReference type="GO" id="GO:0007035">
    <property type="term" value="P:vacuolar acidification"/>
    <property type="evidence" value="ECO:0007669"/>
    <property type="project" value="TreeGrafter"/>
</dbReference>
<evidence type="ECO:0000313" key="15">
    <source>
        <dbReference type="EMBL" id="CAI2384062.1"/>
    </source>
</evidence>
<feature type="transmembrane region" description="Helical" evidence="13">
    <location>
        <begin position="437"/>
        <end position="454"/>
    </location>
</feature>
<protein>
    <recommendedName>
        <fullName evidence="14">GAR domain-containing protein</fullName>
    </recommendedName>
</protein>
<feature type="transmembrane region" description="Helical" evidence="13">
    <location>
        <begin position="784"/>
        <end position="803"/>
    </location>
</feature>
<feature type="transmembrane region" description="Helical" evidence="13">
    <location>
        <begin position="641"/>
        <end position="662"/>
    </location>
</feature>
<reference evidence="15" key="1">
    <citation type="submission" date="2023-07" db="EMBL/GenBank/DDBJ databases">
        <authorList>
            <consortium name="AG Swart"/>
            <person name="Singh M."/>
            <person name="Singh A."/>
            <person name="Seah K."/>
            <person name="Emmerich C."/>
        </authorList>
    </citation>
    <scope>NUCLEOTIDE SEQUENCE</scope>
    <source>
        <strain evidence="15">DP1</strain>
    </source>
</reference>
<dbReference type="InterPro" id="IPR036534">
    <property type="entry name" value="GAR_dom_sf"/>
</dbReference>